<keyword evidence="3" id="KW-1185">Reference proteome</keyword>
<comment type="caution">
    <text evidence="2">The sequence shown here is derived from an EMBL/GenBank/DDBJ whole genome shotgun (WGS) entry which is preliminary data.</text>
</comment>
<dbReference type="Proteomes" id="UP000298663">
    <property type="component" value="Unassembled WGS sequence"/>
</dbReference>
<proteinExistence type="predicted"/>
<evidence type="ECO:0000313" key="2">
    <source>
        <dbReference type="EMBL" id="TKR72888.1"/>
    </source>
</evidence>
<organism evidence="2 3">
    <name type="scientific">Steinernema carpocapsae</name>
    <name type="common">Entomopathogenic nematode</name>
    <dbReference type="NCBI Taxonomy" id="34508"/>
    <lineage>
        <taxon>Eukaryota</taxon>
        <taxon>Metazoa</taxon>
        <taxon>Ecdysozoa</taxon>
        <taxon>Nematoda</taxon>
        <taxon>Chromadorea</taxon>
        <taxon>Rhabditida</taxon>
        <taxon>Tylenchina</taxon>
        <taxon>Panagrolaimomorpha</taxon>
        <taxon>Strongyloidoidea</taxon>
        <taxon>Steinernematidae</taxon>
        <taxon>Steinernema</taxon>
    </lineage>
</organism>
<gene>
    <name evidence="2" type="ORF">L596_020274</name>
</gene>
<name>A0A4U5MT90_STECR</name>
<dbReference type="AlphaFoldDB" id="A0A4U5MT90"/>
<evidence type="ECO:0000256" key="1">
    <source>
        <dbReference type="SAM" id="SignalP"/>
    </source>
</evidence>
<dbReference type="EMBL" id="AZBU02000006">
    <property type="protein sequence ID" value="TKR72888.1"/>
    <property type="molecule type" value="Genomic_DNA"/>
</dbReference>
<feature type="signal peptide" evidence="1">
    <location>
        <begin position="1"/>
        <end position="19"/>
    </location>
</feature>
<reference evidence="2 3" key="2">
    <citation type="journal article" date="2019" name="G3 (Bethesda)">
        <title>Hybrid Assembly of the Genome of the Entomopathogenic Nematode Steinernema carpocapsae Identifies the X-Chromosome.</title>
        <authorList>
            <person name="Serra L."/>
            <person name="Macchietto M."/>
            <person name="Macias-Munoz A."/>
            <person name="McGill C.J."/>
            <person name="Rodriguez I.M."/>
            <person name="Rodriguez B."/>
            <person name="Murad R."/>
            <person name="Mortazavi A."/>
        </authorList>
    </citation>
    <scope>NUCLEOTIDE SEQUENCE [LARGE SCALE GENOMIC DNA]</scope>
    <source>
        <strain evidence="2 3">ALL</strain>
    </source>
</reference>
<sequence>MKLLGFSTLLFALLFSALAAPGRLRPNEGKLQELPNFDISATFPLGATHSPLIESAPAKRSKRACEDSEDVVYFLPGVELFEDDFSEL</sequence>
<evidence type="ECO:0000313" key="3">
    <source>
        <dbReference type="Proteomes" id="UP000298663"/>
    </source>
</evidence>
<accession>A0A4U5MT90</accession>
<protein>
    <submittedName>
        <fullName evidence="2">Uncharacterized protein</fullName>
    </submittedName>
</protein>
<reference evidence="2 3" key="1">
    <citation type="journal article" date="2015" name="Genome Biol.">
        <title>Comparative genomics of Steinernema reveals deeply conserved gene regulatory networks.</title>
        <authorList>
            <person name="Dillman A.R."/>
            <person name="Macchietto M."/>
            <person name="Porter C.F."/>
            <person name="Rogers A."/>
            <person name="Williams B."/>
            <person name="Antoshechkin I."/>
            <person name="Lee M.M."/>
            <person name="Goodwin Z."/>
            <person name="Lu X."/>
            <person name="Lewis E.E."/>
            <person name="Goodrich-Blair H."/>
            <person name="Stock S.P."/>
            <person name="Adams B.J."/>
            <person name="Sternberg P.W."/>
            <person name="Mortazavi A."/>
        </authorList>
    </citation>
    <scope>NUCLEOTIDE SEQUENCE [LARGE SCALE GENOMIC DNA]</scope>
    <source>
        <strain evidence="2 3">ALL</strain>
    </source>
</reference>
<keyword evidence="1" id="KW-0732">Signal</keyword>
<feature type="chain" id="PRO_5020841440" evidence="1">
    <location>
        <begin position="20"/>
        <end position="88"/>
    </location>
</feature>